<accession>A0A841PR65</accession>
<dbReference type="InterPro" id="IPR000683">
    <property type="entry name" value="Gfo/Idh/MocA-like_OxRdtase_N"/>
</dbReference>
<dbReference type="SUPFAM" id="SSF55347">
    <property type="entry name" value="Glyceraldehyde-3-phosphate dehydrogenase-like, C-terminal domain"/>
    <property type="match status" value="1"/>
</dbReference>
<proteinExistence type="inferred from homology"/>
<dbReference type="InterPro" id="IPR055170">
    <property type="entry name" value="GFO_IDH_MocA-like_dom"/>
</dbReference>
<dbReference type="EC" id="1.1.1.369" evidence="5"/>
<evidence type="ECO:0000313" key="6">
    <source>
        <dbReference type="Proteomes" id="UP000568839"/>
    </source>
</evidence>
<dbReference type="Proteomes" id="UP000568839">
    <property type="component" value="Unassembled WGS sequence"/>
</dbReference>
<feature type="domain" description="GFO/IDH/MocA-like oxidoreductase" evidence="4">
    <location>
        <begin position="131"/>
        <end position="251"/>
    </location>
</feature>
<dbReference type="GO" id="GO:0050112">
    <property type="term" value="F:inositol 2-dehydrogenase (NAD+) activity"/>
    <property type="evidence" value="ECO:0007669"/>
    <property type="project" value="UniProtKB-EC"/>
</dbReference>
<dbReference type="AlphaFoldDB" id="A0A841PR65"/>
<evidence type="ECO:0000259" key="4">
    <source>
        <dbReference type="Pfam" id="PF22725"/>
    </source>
</evidence>
<sequence length="344" mass="38595">MKTLSVGIIGAGRIGRLHAENILQSNNLHLKAVCDINTEHLKGSFIEKNVPIITTNVSKLLSDDDIEAVIICSSTDTHSHYIKEAAISNKHIFCEKPISKNVTETEEVLRVIKENGVKLQVGFNRRFDKHFRKVQQTVQSKQIGTPQLIKISSRDPEPPTLEYVAGAGGMFMDMTIHDFDMARYLADSEVVDISVNATNVINPQFSIYDDVDTAIITMTFENGALGVIDNSRQAVYGYDQRVEVFGDKGVVSADNENETNVKIATQETVSMDHPKYFFLERYHEAYREELNEFANAIIRNKPLLCTGNDGFQAEKLAFAAKKSKEENRTICLSELNNLFPTTDR</sequence>
<dbReference type="InterPro" id="IPR036291">
    <property type="entry name" value="NAD(P)-bd_dom_sf"/>
</dbReference>
<evidence type="ECO:0000259" key="3">
    <source>
        <dbReference type="Pfam" id="PF01408"/>
    </source>
</evidence>
<protein>
    <submittedName>
        <fullName evidence="5">Myo-inositol 2-dehydrogenase/D-chiro-inositol 1-dehydrogenase</fullName>
        <ecNumber evidence="5">1.1.1.18</ecNumber>
        <ecNumber evidence="5">1.1.1.369</ecNumber>
    </submittedName>
</protein>
<dbReference type="EMBL" id="JACHHJ010000001">
    <property type="protein sequence ID" value="MBB6448781.1"/>
    <property type="molecule type" value="Genomic_DNA"/>
</dbReference>
<dbReference type="Pfam" id="PF01408">
    <property type="entry name" value="GFO_IDH_MocA"/>
    <property type="match status" value="1"/>
</dbReference>
<comment type="caution">
    <text evidence="5">The sequence shown here is derived from an EMBL/GenBank/DDBJ whole genome shotgun (WGS) entry which is preliminary data.</text>
</comment>
<dbReference type="Gene3D" id="3.30.360.10">
    <property type="entry name" value="Dihydrodipicolinate Reductase, domain 2"/>
    <property type="match status" value="1"/>
</dbReference>
<dbReference type="NCBIfam" id="TIGR04380">
    <property type="entry name" value="myo_inos_iolG"/>
    <property type="match status" value="1"/>
</dbReference>
<evidence type="ECO:0000256" key="1">
    <source>
        <dbReference type="ARBA" id="ARBA00010928"/>
    </source>
</evidence>
<dbReference type="EC" id="1.1.1.18" evidence="5"/>
<dbReference type="PANTHER" id="PTHR42840:SF3">
    <property type="entry name" value="BINDING ROSSMANN FOLD OXIDOREDUCTASE, PUTATIVE (AFU_ORTHOLOGUE AFUA_2G10240)-RELATED"/>
    <property type="match status" value="1"/>
</dbReference>
<evidence type="ECO:0000256" key="2">
    <source>
        <dbReference type="ARBA" id="ARBA00023002"/>
    </source>
</evidence>
<dbReference type="PANTHER" id="PTHR42840">
    <property type="entry name" value="NAD(P)-BINDING ROSSMANN-FOLD SUPERFAMILY PROTEIN-RELATED"/>
    <property type="match status" value="1"/>
</dbReference>
<dbReference type="RefSeq" id="WP_184402723.1">
    <property type="nucleotide sequence ID" value="NZ_JACHHJ010000001.1"/>
</dbReference>
<organism evidence="5 6">
    <name type="scientific">Geomicrobium halophilum</name>
    <dbReference type="NCBI Taxonomy" id="549000"/>
    <lineage>
        <taxon>Bacteria</taxon>
        <taxon>Bacillati</taxon>
        <taxon>Bacillota</taxon>
        <taxon>Bacilli</taxon>
        <taxon>Bacillales</taxon>
        <taxon>Geomicrobium</taxon>
    </lineage>
</organism>
<dbReference type="Pfam" id="PF22725">
    <property type="entry name" value="GFO_IDH_MocA_C3"/>
    <property type="match status" value="1"/>
</dbReference>
<dbReference type="SUPFAM" id="SSF51735">
    <property type="entry name" value="NAD(P)-binding Rossmann-fold domains"/>
    <property type="match status" value="1"/>
</dbReference>
<keyword evidence="2 5" id="KW-0560">Oxidoreductase</keyword>
<keyword evidence="6" id="KW-1185">Reference proteome</keyword>
<dbReference type="Gene3D" id="3.40.50.720">
    <property type="entry name" value="NAD(P)-binding Rossmann-like Domain"/>
    <property type="match status" value="1"/>
</dbReference>
<dbReference type="InterPro" id="IPR030827">
    <property type="entry name" value="Myo_inos_IolG"/>
</dbReference>
<evidence type="ECO:0000313" key="5">
    <source>
        <dbReference type="EMBL" id="MBB6448781.1"/>
    </source>
</evidence>
<name>A0A841PR65_9BACL</name>
<reference evidence="5 6" key="1">
    <citation type="submission" date="2020-08" db="EMBL/GenBank/DDBJ databases">
        <title>Genomic Encyclopedia of Type Strains, Phase IV (KMG-IV): sequencing the most valuable type-strain genomes for metagenomic binning, comparative biology and taxonomic classification.</title>
        <authorList>
            <person name="Goeker M."/>
        </authorList>
    </citation>
    <scope>NUCLEOTIDE SEQUENCE [LARGE SCALE GENOMIC DNA]</scope>
    <source>
        <strain evidence="5 6">DSM 21769</strain>
    </source>
</reference>
<dbReference type="GO" id="GO:0000166">
    <property type="term" value="F:nucleotide binding"/>
    <property type="evidence" value="ECO:0007669"/>
    <property type="project" value="InterPro"/>
</dbReference>
<comment type="similarity">
    <text evidence="1">Belongs to the Gfo/Idh/MocA family.</text>
</comment>
<gene>
    <name evidence="5" type="ORF">HNR44_000730</name>
</gene>
<feature type="domain" description="Gfo/Idh/MocA-like oxidoreductase N-terminal" evidence="3">
    <location>
        <begin position="5"/>
        <end position="123"/>
    </location>
</feature>